<proteinExistence type="predicted"/>
<accession>A0AAE1PGA1</accession>
<evidence type="ECO:0000313" key="1">
    <source>
        <dbReference type="EMBL" id="KAK4307828.1"/>
    </source>
</evidence>
<sequence length="91" mass="9991">MRGKWLVEGTTGLEEAAVRVRTSADHSKHVSADLLIIFPGDSGTNIRFKMKLESPPNTTPPSPLLPCLLSQQTPLTLPHISFPASRHNKHI</sequence>
<dbReference type="AlphaFoldDB" id="A0AAE1PGA1"/>
<gene>
    <name evidence="1" type="ORF">Pmani_020432</name>
</gene>
<protein>
    <submittedName>
        <fullName evidence="1">Uncharacterized protein</fullName>
    </submittedName>
</protein>
<dbReference type="Proteomes" id="UP001292094">
    <property type="component" value="Unassembled WGS sequence"/>
</dbReference>
<organism evidence="1 2">
    <name type="scientific">Petrolisthes manimaculis</name>
    <dbReference type="NCBI Taxonomy" id="1843537"/>
    <lineage>
        <taxon>Eukaryota</taxon>
        <taxon>Metazoa</taxon>
        <taxon>Ecdysozoa</taxon>
        <taxon>Arthropoda</taxon>
        <taxon>Crustacea</taxon>
        <taxon>Multicrustacea</taxon>
        <taxon>Malacostraca</taxon>
        <taxon>Eumalacostraca</taxon>
        <taxon>Eucarida</taxon>
        <taxon>Decapoda</taxon>
        <taxon>Pleocyemata</taxon>
        <taxon>Anomura</taxon>
        <taxon>Galatheoidea</taxon>
        <taxon>Porcellanidae</taxon>
        <taxon>Petrolisthes</taxon>
    </lineage>
</organism>
<name>A0AAE1PGA1_9EUCA</name>
<dbReference type="EMBL" id="JAWZYT010001963">
    <property type="protein sequence ID" value="KAK4307828.1"/>
    <property type="molecule type" value="Genomic_DNA"/>
</dbReference>
<evidence type="ECO:0000313" key="2">
    <source>
        <dbReference type="Proteomes" id="UP001292094"/>
    </source>
</evidence>
<reference evidence="1" key="1">
    <citation type="submission" date="2023-11" db="EMBL/GenBank/DDBJ databases">
        <title>Genome assemblies of two species of porcelain crab, Petrolisthes cinctipes and Petrolisthes manimaculis (Anomura: Porcellanidae).</title>
        <authorList>
            <person name="Angst P."/>
        </authorList>
    </citation>
    <scope>NUCLEOTIDE SEQUENCE</scope>
    <source>
        <strain evidence="1">PB745_02</strain>
        <tissue evidence="1">Gill</tissue>
    </source>
</reference>
<keyword evidence="2" id="KW-1185">Reference proteome</keyword>
<comment type="caution">
    <text evidence="1">The sequence shown here is derived from an EMBL/GenBank/DDBJ whole genome shotgun (WGS) entry which is preliminary data.</text>
</comment>